<proteinExistence type="inferred from homology"/>
<feature type="compositionally biased region" description="Acidic residues" evidence="9">
    <location>
        <begin position="721"/>
        <end position="771"/>
    </location>
</feature>
<evidence type="ECO:0000256" key="3">
    <source>
        <dbReference type="ARBA" id="ARBA00022777"/>
    </source>
</evidence>
<feature type="coiled-coil region" evidence="8">
    <location>
        <begin position="1704"/>
        <end position="1731"/>
    </location>
</feature>
<feature type="region of interest" description="Disordered" evidence="9">
    <location>
        <begin position="234"/>
        <end position="581"/>
    </location>
</feature>
<evidence type="ECO:0000259" key="10">
    <source>
        <dbReference type="PROSITE" id="PS51509"/>
    </source>
</evidence>
<dbReference type="Proteomes" id="UP000092445">
    <property type="component" value="Unassembled WGS sequence"/>
</dbReference>
<dbReference type="Gene3D" id="1.20.890.10">
    <property type="entry name" value="cAMP-dependent protein kinase regulatory subunit, dimerization-anchoring domain"/>
    <property type="match status" value="1"/>
</dbReference>
<feature type="binding site" evidence="7">
    <location>
        <begin position="1399"/>
        <end position="1404"/>
    </location>
    <ligand>
        <name>ATP</name>
        <dbReference type="ChEBI" id="CHEBI:30616"/>
    </ligand>
</feature>
<dbReference type="InterPro" id="IPR002110">
    <property type="entry name" value="Ankyrin_rpt"/>
</dbReference>
<dbReference type="EnsemblMetazoa" id="GPAI027781-RA">
    <property type="protein sequence ID" value="GPAI027781-PA"/>
    <property type="gene ID" value="GPAI027781"/>
</dbReference>
<protein>
    <recommendedName>
        <fullName evidence="14">Arginine kinase</fullName>
    </recommendedName>
</protein>
<feature type="domain" description="Phosphagen kinase N-terminal" evidence="10">
    <location>
        <begin position="1065"/>
        <end position="1159"/>
    </location>
</feature>
<feature type="compositionally biased region" description="Basic and acidic residues" evidence="9">
    <location>
        <begin position="457"/>
        <end position="500"/>
    </location>
</feature>
<evidence type="ECO:0000256" key="4">
    <source>
        <dbReference type="ARBA" id="ARBA00022840"/>
    </source>
</evidence>
<dbReference type="InterPro" id="IPR049630">
    <property type="entry name" value="DYDC-like_DD"/>
</dbReference>
<dbReference type="Pfam" id="PF12796">
    <property type="entry name" value="Ank_2"/>
    <property type="match status" value="3"/>
</dbReference>
<dbReference type="GO" id="GO:0005524">
    <property type="term" value="F:ATP binding"/>
    <property type="evidence" value="ECO:0007669"/>
    <property type="project" value="UniProtKB-UniRule"/>
</dbReference>
<dbReference type="SUPFAM" id="SSF48403">
    <property type="entry name" value="Ankyrin repeat"/>
    <property type="match status" value="2"/>
</dbReference>
<feature type="compositionally biased region" description="Acidic residues" evidence="9">
    <location>
        <begin position="319"/>
        <end position="329"/>
    </location>
</feature>
<feature type="binding site" evidence="7">
    <location>
        <begin position="1199"/>
        <end position="1203"/>
    </location>
    <ligand>
        <name>ATP</name>
        <dbReference type="ChEBI" id="CHEBI:30616"/>
    </ligand>
</feature>
<dbReference type="InterPro" id="IPR036770">
    <property type="entry name" value="Ankyrin_rpt-contain_sf"/>
</dbReference>
<feature type="compositionally biased region" description="Acidic residues" evidence="9">
    <location>
        <begin position="379"/>
        <end position="395"/>
    </location>
</feature>
<keyword evidence="3 7" id="KW-0418">Kinase</keyword>
<dbReference type="SUPFAM" id="SSF55931">
    <property type="entry name" value="Glutamine synthetase/guanido kinase"/>
    <property type="match status" value="1"/>
</dbReference>
<feature type="binding site" evidence="7">
    <location>
        <begin position="1375"/>
        <end position="1379"/>
    </location>
    <ligand>
        <name>ATP</name>
        <dbReference type="ChEBI" id="CHEBI:30616"/>
    </ligand>
</feature>
<feature type="repeat" description="ANK" evidence="5">
    <location>
        <begin position="951"/>
        <end position="984"/>
    </location>
</feature>
<reference evidence="13" key="1">
    <citation type="submission" date="2014-03" db="EMBL/GenBank/DDBJ databases">
        <authorList>
            <person name="Aksoy S."/>
            <person name="Warren W."/>
            <person name="Wilson R.K."/>
        </authorList>
    </citation>
    <scope>NUCLEOTIDE SEQUENCE [LARGE SCALE GENOMIC DNA]</scope>
    <source>
        <strain evidence="13">IAEA</strain>
    </source>
</reference>
<feature type="region of interest" description="Disordered" evidence="9">
    <location>
        <begin position="627"/>
        <end position="785"/>
    </location>
</feature>
<dbReference type="InterPro" id="IPR022414">
    <property type="entry name" value="ATP-guanido_PTrfase_cat"/>
</dbReference>
<dbReference type="Pfam" id="PF05186">
    <property type="entry name" value="Dpy-30"/>
    <property type="match status" value="1"/>
</dbReference>
<feature type="compositionally biased region" description="Basic and acidic residues" evidence="9">
    <location>
        <begin position="413"/>
        <end position="449"/>
    </location>
</feature>
<dbReference type="PANTHER" id="PTHR24172">
    <property type="entry name" value="ANK_REP_REGION DOMAIN-CONTAINING PROTEIN"/>
    <property type="match status" value="1"/>
</dbReference>
<dbReference type="SMART" id="SM00248">
    <property type="entry name" value="ANK"/>
    <property type="match status" value="7"/>
</dbReference>
<feature type="compositionally biased region" description="Basic and acidic residues" evidence="9">
    <location>
        <begin position="648"/>
        <end position="666"/>
    </location>
</feature>
<reference evidence="12" key="2">
    <citation type="submission" date="2020-05" db="UniProtKB">
        <authorList>
            <consortium name="EnsemblMetazoa"/>
        </authorList>
    </citation>
    <scope>IDENTIFICATION</scope>
    <source>
        <strain evidence="12">IAEA</strain>
    </source>
</reference>
<dbReference type="Gene3D" id="3.30.590.10">
    <property type="entry name" value="Glutamine synthetase/guanido kinase, catalytic domain"/>
    <property type="match status" value="1"/>
</dbReference>
<comment type="similarity">
    <text evidence="6">Belongs to the ATP:guanido phosphotransferase family.</text>
</comment>
<dbReference type="SUPFAM" id="SSF48034">
    <property type="entry name" value="Guanido kinase N-terminal domain"/>
    <property type="match status" value="1"/>
</dbReference>
<feature type="compositionally biased region" description="Acidic residues" evidence="9">
    <location>
        <begin position="336"/>
        <end position="347"/>
    </location>
</feature>
<keyword evidence="13" id="KW-1185">Reference proteome</keyword>
<feature type="compositionally biased region" description="Basic and acidic residues" evidence="9">
    <location>
        <begin position="772"/>
        <end position="784"/>
    </location>
</feature>
<keyword evidence="4 7" id="KW-0067">ATP-binding</keyword>
<feature type="compositionally biased region" description="Polar residues" evidence="9">
    <location>
        <begin position="265"/>
        <end position="274"/>
    </location>
</feature>
<evidence type="ECO:0000259" key="11">
    <source>
        <dbReference type="PROSITE" id="PS51510"/>
    </source>
</evidence>
<feature type="binding site" evidence="7">
    <location>
        <position position="1321"/>
    </location>
    <ligand>
        <name>ATP</name>
        <dbReference type="ChEBI" id="CHEBI:30616"/>
    </ligand>
</feature>
<evidence type="ECO:0000313" key="13">
    <source>
        <dbReference type="Proteomes" id="UP000092445"/>
    </source>
</evidence>
<keyword evidence="1 7" id="KW-0808">Transferase</keyword>
<feature type="compositionally biased region" description="Basic and acidic residues" evidence="9">
    <location>
        <begin position="244"/>
        <end position="253"/>
    </location>
</feature>
<dbReference type="Pfam" id="PF00217">
    <property type="entry name" value="ATP-gua_Ptrans"/>
    <property type="match status" value="1"/>
</dbReference>
<feature type="compositionally biased region" description="Acidic residues" evidence="9">
    <location>
        <begin position="403"/>
        <end position="412"/>
    </location>
</feature>
<feature type="compositionally biased region" description="Basic and acidic residues" evidence="9">
    <location>
        <begin position="692"/>
        <end position="702"/>
    </location>
</feature>
<keyword evidence="2 7" id="KW-0547">Nucleotide-binding</keyword>
<feature type="compositionally biased region" description="Basic and acidic residues" evidence="9">
    <location>
        <begin position="558"/>
        <end position="570"/>
    </location>
</feature>
<name>A0A1A9ZX32_GLOPL</name>
<dbReference type="InterPro" id="IPR007858">
    <property type="entry name" value="Dpy-30_motif"/>
</dbReference>
<evidence type="ECO:0000256" key="1">
    <source>
        <dbReference type="ARBA" id="ARBA00022679"/>
    </source>
</evidence>
<feature type="repeat" description="ANK" evidence="5">
    <location>
        <begin position="1783"/>
        <end position="1816"/>
    </location>
</feature>
<evidence type="ECO:0008006" key="14">
    <source>
        <dbReference type="Google" id="ProtNLM"/>
    </source>
</evidence>
<dbReference type="GO" id="GO:0016301">
    <property type="term" value="F:kinase activity"/>
    <property type="evidence" value="ECO:0007669"/>
    <property type="project" value="UniProtKB-KW"/>
</dbReference>
<comment type="caution">
    <text evidence="7">Lacks conserved residue(s) required for the propagation of feature annotation.</text>
</comment>
<dbReference type="InterPro" id="IPR022413">
    <property type="entry name" value="ATP-guanido_PTrfase_N"/>
</dbReference>
<dbReference type="PROSITE" id="PS51509">
    <property type="entry name" value="PHOSPHAGEN_KINASE_N"/>
    <property type="match status" value="1"/>
</dbReference>
<accession>A0A1A9ZX32</accession>
<dbReference type="CDD" id="cd22966">
    <property type="entry name" value="DD_DYDC-like"/>
    <property type="match status" value="1"/>
</dbReference>
<evidence type="ECO:0000313" key="12">
    <source>
        <dbReference type="EnsemblMetazoa" id="GPAI027781-PA"/>
    </source>
</evidence>
<feature type="repeat" description="ANK" evidence="5">
    <location>
        <begin position="166"/>
        <end position="199"/>
    </location>
</feature>
<evidence type="ECO:0000256" key="7">
    <source>
        <dbReference type="PROSITE-ProRule" id="PRU00843"/>
    </source>
</evidence>
<feature type="compositionally biased region" description="Acidic residues" evidence="9">
    <location>
        <begin position="627"/>
        <end position="636"/>
    </location>
</feature>
<keyword evidence="5" id="KW-0040">ANK repeat</keyword>
<dbReference type="PANTHER" id="PTHR24172:SF4">
    <property type="entry name" value="ANK_REP_REGION DOMAIN-CONTAINING PROTEIN"/>
    <property type="match status" value="1"/>
</dbReference>
<feature type="domain" description="Phosphagen kinase C-terminal" evidence="11">
    <location>
        <begin position="1196"/>
        <end position="1447"/>
    </location>
</feature>
<dbReference type="VEuPathDB" id="VectorBase:GPAI027781"/>
<evidence type="ECO:0000256" key="8">
    <source>
        <dbReference type="SAM" id="Coils"/>
    </source>
</evidence>
<sequence length="1842" mass="208935">MPPKRRRRFQGIYYHSSPPKVFSMNGQMSNGHDRKRKREVDDFSVKLSTIRIWMHEKDIGKLTRILWAGQGNRLRQQASTNSKVKRFLSAVPYVMNSIKDVHQAVIDNSLENLQSHLEPPVPPALVTCRDANGLNLIHKAAGLGHATILEYLIATWPDGVHETDITGKTPLHWAASAKNNMRCYTLLTQAGCDEEVLDYKMKTPTYYRHKPNEIERAFLTYVPDAPRVSPGIATDWEALSDDSGDGKKRDIKIPELNGFGRHSITESNENTSEAEVTEGLEQISEDNPPKNEESYVQEESAENANDPKAEEQSTNGNGEDQEASSEEVENTTAEINDPEEDNEEVKEEEQKSEKQSDIIINDCIAGTVTKDPVASQPGETDENEENNDDDIENETEVVASNEDPIDTSESDMEQNKISEEKKEKEIDENVEDGVIKIDSKTEAPLHNELDQNSDVELVEKNEDSSGEDYADKNESNKEHEDENEDETKSSDSDQEIKDENLLNIDQLSLPENDKLDSEDSEHTSEDGLKDRENQKTEEDENNNTKDAETSEEELQEVLSEHNELENKIDDDKEEGNENGIEINEFVKEIETNLETKIDEVTGYVKKAENELKTALSFDKSDAELIEQSDIEAEDDSKEVVIVNSENNSSKHDKAELNEKNYKDHFNMKNNNESESESENEDDEETNNNNNNSDDKENGKELTENNESTDNETELNDRNNNQDDEQMINENGDENVIEEDAAEEKVAEEEATEEEATEEEATAEKAAEEEEVAKEAVIEHGDNEKNLQSSIHENAERESAVTPSLAIEGFVAGASEDNTVQSQTAAIDHNEKELQLQQIVAAGDMEKLAQIVLNGDGEKLSNLEAAEPEVQAFLNNVPNYMNKIQRVHKAARNGSLLSLQQALDRRKFAISRDKISPNGATPLHVATLFGHSDILRYLAFRFPETTSATDFDGRTPLHYAAVINDNGHFYNVLLKLGANPKIEDKLGNTAEQYRQDDKLRDILNYRQLLMPFNAEELESQLLSDQVPHDFHSSRRSLDDEDVAQILDRCFDVIQDSRKVWSGSNASALSHRKPLSGMSSMQLVITSYLSRFLKPSVYAKIKRRQTRLDHNLFDVIWPALRKTSKERLLEEDINCGVIAPDFDIYVVFQEFMVPLIKDMQCMAVNSDFKPHPRIAYFPIEDGERLNTARFLFDDETNLIIRCTVECSRNLDNYELPLNLTVGQIEQVERCIMSKLFNEEFVKIAQEPEPGNYYTLTEVLEENSDVYQILEECGLLIPFLDTRDVIQAAECNVFHGHLWPYGRGVYISASNRLALWLNCQEHLRVIATSTVKDPNDMGSVYTRIGRTVTYLEQRLHFKESFLLGYLQARPSYLGTGLKVTTILTLPNLMKEMDNLRHLCAVRGLHLTTSNSNDKIQVCLINMRSMGAMEYEIFQDYCTAVTNILALEKDMSLSNSKHIALMLLKIFRRQIENHGFENNPLFKTEQGKYLADSLAEPLIKALTQIANKRPADPLLYLTNYLQSYVKTRNSNGKTITTTQAAVHSGTSVSHVARNEPPIEKQNGNAFMNGIDGDAAGNHMMENLEETEADDTKKMEERDEHGQSRLHFACARSNRKGALINLIEDSLIDITYRDELYRTARDVSLQANQLGNAKEIDRYVFSLAVVGDVKPFELLAVSGYDHIIDIYDDNDASIIDVAEQRGNTQIATFLRALRSMEELREELHQMIRDNRVERVKEIVDVPNGKWFIKAKNYYGRTALHIAILKESVEIVEHFVNICPESLKIGDNLERSPLHYAMGTTTIESISRILIQNGAKRTCKDLKGRQPSYYFMNKADILRLQEEEDENR</sequence>
<feature type="repeat" description="ANK" evidence="5">
    <location>
        <begin position="917"/>
        <end position="937"/>
    </location>
</feature>
<dbReference type="PROSITE" id="PS51510">
    <property type="entry name" value="PHOSPHAGEN_KINASE_C"/>
    <property type="match status" value="1"/>
</dbReference>
<dbReference type="STRING" id="7398.A0A1A9ZX32"/>
<dbReference type="InterPro" id="IPR014746">
    <property type="entry name" value="Gln_synth/guanido_kin_cat_dom"/>
</dbReference>
<evidence type="ECO:0000256" key="6">
    <source>
        <dbReference type="PROSITE-ProRule" id="PRU00842"/>
    </source>
</evidence>
<dbReference type="InterPro" id="IPR036802">
    <property type="entry name" value="ATP-guanido_PTrfase_N_sf"/>
</dbReference>
<dbReference type="Gene3D" id="1.25.40.20">
    <property type="entry name" value="Ankyrin repeat-containing domain"/>
    <property type="match status" value="3"/>
</dbReference>
<dbReference type="PROSITE" id="PS50088">
    <property type="entry name" value="ANK_REPEAT"/>
    <property type="match status" value="4"/>
</dbReference>
<keyword evidence="8" id="KW-0175">Coiled coil</keyword>
<evidence type="ECO:0000256" key="5">
    <source>
        <dbReference type="PROSITE-ProRule" id="PRU00023"/>
    </source>
</evidence>
<dbReference type="Gene3D" id="1.10.135.10">
    <property type="entry name" value="ATP:guanido phosphotransferase, N-terminal domain"/>
    <property type="match status" value="1"/>
</dbReference>
<evidence type="ECO:0000256" key="9">
    <source>
        <dbReference type="SAM" id="MobiDB-lite"/>
    </source>
</evidence>
<evidence type="ECO:0000256" key="2">
    <source>
        <dbReference type="ARBA" id="ARBA00022741"/>
    </source>
</evidence>
<dbReference type="Pfam" id="PF02807">
    <property type="entry name" value="ATP-gua_PtransN"/>
    <property type="match status" value="1"/>
</dbReference>
<feature type="compositionally biased region" description="Acidic residues" evidence="9">
    <location>
        <begin position="673"/>
        <end position="685"/>
    </location>
</feature>
<feature type="compositionally biased region" description="Basic and acidic residues" evidence="9">
    <location>
        <begin position="511"/>
        <end position="548"/>
    </location>
</feature>
<organism evidence="12 13">
    <name type="scientific">Glossina pallidipes</name>
    <name type="common">Tsetse fly</name>
    <dbReference type="NCBI Taxonomy" id="7398"/>
    <lineage>
        <taxon>Eukaryota</taxon>
        <taxon>Metazoa</taxon>
        <taxon>Ecdysozoa</taxon>
        <taxon>Arthropoda</taxon>
        <taxon>Hexapoda</taxon>
        <taxon>Insecta</taxon>
        <taxon>Pterygota</taxon>
        <taxon>Neoptera</taxon>
        <taxon>Endopterygota</taxon>
        <taxon>Diptera</taxon>
        <taxon>Brachycera</taxon>
        <taxon>Muscomorpha</taxon>
        <taxon>Hippoboscoidea</taxon>
        <taxon>Glossinidae</taxon>
        <taxon>Glossina</taxon>
    </lineage>
</organism>
<dbReference type="PROSITE" id="PS50297">
    <property type="entry name" value="ANK_REP_REGION"/>
    <property type="match status" value="2"/>
</dbReference>